<sequence>MSLKLYATLGSPPVRSTLLTIAALGLKDKVKLIPVDLFNFQDHLKPEFVAKNPLHTVPVLEDGNFTLWDSHAINSYLVNKYATDDALYPKDIQKRALVDSMAHFDTGYLFGRGVRIIKAVLTQDNSVNLDQLKADLQEAYGLLELILNKRKFVAGDSMTIADFNIVATLSTTEVVVPMEKEYPRIDAWYAKMRQLPYYGINVKGVELFRTVFSMLISKL</sequence>
<dbReference type="FunFam" id="1.20.1050.10:FF:000007">
    <property type="entry name" value="Glutathione S-transferase 1-1"/>
    <property type="match status" value="1"/>
</dbReference>
<feature type="domain" description="GST C-terminal" evidence="4">
    <location>
        <begin position="91"/>
        <end position="212"/>
    </location>
</feature>
<dbReference type="Pfam" id="PF00043">
    <property type="entry name" value="GST_C"/>
    <property type="match status" value="1"/>
</dbReference>
<dbReference type="PROSITE" id="PS50404">
    <property type="entry name" value="GST_NTER"/>
    <property type="match status" value="1"/>
</dbReference>
<accession>N6TNY8</accession>
<feature type="non-terminal residue" evidence="5">
    <location>
        <position position="1"/>
    </location>
</feature>
<dbReference type="SUPFAM" id="SSF47616">
    <property type="entry name" value="GST C-terminal domain-like"/>
    <property type="match status" value="1"/>
</dbReference>
<evidence type="ECO:0000259" key="3">
    <source>
        <dbReference type="PROSITE" id="PS50404"/>
    </source>
</evidence>
<dbReference type="PANTHER" id="PTHR43969:SF4">
    <property type="entry name" value="FI01423P-RELATED"/>
    <property type="match status" value="1"/>
</dbReference>
<dbReference type="PROSITE" id="PS50405">
    <property type="entry name" value="GST_CTER"/>
    <property type="match status" value="1"/>
</dbReference>
<evidence type="ECO:0000313" key="8">
    <source>
        <dbReference type="Proteomes" id="UP000019118"/>
    </source>
</evidence>
<dbReference type="SFLD" id="SFLDS00019">
    <property type="entry name" value="Glutathione_Transferase_(cytos"/>
    <property type="match status" value="1"/>
</dbReference>
<dbReference type="Proteomes" id="UP000030742">
    <property type="component" value="Unassembled WGS sequence"/>
</dbReference>
<dbReference type="HOGENOM" id="CLU_011226_2_1_1"/>
<proteinExistence type="inferred from homology"/>
<gene>
    <name evidence="6" type="ORF">D910_05733</name>
    <name evidence="5" type="ORF">YQE_03784</name>
</gene>
<evidence type="ECO:0000313" key="9">
    <source>
        <dbReference type="Proteomes" id="UP000030742"/>
    </source>
</evidence>
<dbReference type="InterPro" id="IPR010987">
    <property type="entry name" value="Glutathione-S-Trfase_C-like"/>
</dbReference>
<dbReference type="InterPro" id="IPR036249">
    <property type="entry name" value="Thioredoxin-like_sf"/>
</dbReference>
<reference evidence="8 9" key="1">
    <citation type="journal article" date="2013" name="Genome Biol.">
        <title>Draft genome of the mountain pine beetle, Dendroctonus ponderosae Hopkins, a major forest pest.</title>
        <authorList>
            <person name="Keeling C.I."/>
            <person name="Yuen M.M."/>
            <person name="Liao N.Y."/>
            <person name="Docking T.R."/>
            <person name="Chan S.K."/>
            <person name="Taylor G.A."/>
            <person name="Palmquist D.L."/>
            <person name="Jackman S.D."/>
            <person name="Nguyen A."/>
            <person name="Li M."/>
            <person name="Henderson H."/>
            <person name="Janes J.K."/>
            <person name="Zhao Y."/>
            <person name="Pandoh P."/>
            <person name="Moore R."/>
            <person name="Sperling F.A."/>
            <person name="Huber D.P."/>
            <person name="Birol I."/>
            <person name="Jones S.J."/>
            <person name="Bohlmann J."/>
        </authorList>
    </citation>
    <scope>NUCLEOTIDE SEQUENCE</scope>
</reference>
<reference evidence="7" key="2">
    <citation type="submission" date="2024-08" db="UniProtKB">
        <authorList>
            <consortium name="EnsemblMetazoa"/>
        </authorList>
    </citation>
    <scope>IDENTIFICATION</scope>
</reference>
<dbReference type="EMBL" id="KB740648">
    <property type="protein sequence ID" value="ENN79728.1"/>
    <property type="molecule type" value="Genomic_DNA"/>
</dbReference>
<dbReference type="InterPro" id="IPR004046">
    <property type="entry name" value="GST_C"/>
</dbReference>
<dbReference type="GO" id="GO:0006749">
    <property type="term" value="P:glutathione metabolic process"/>
    <property type="evidence" value="ECO:0007669"/>
    <property type="project" value="TreeGrafter"/>
</dbReference>
<protein>
    <recommendedName>
        <fullName evidence="10">Glutathione S-transferase</fullName>
    </recommendedName>
</protein>
<feature type="domain" description="GST N-terminal" evidence="3">
    <location>
        <begin position="1"/>
        <end position="85"/>
    </location>
</feature>
<comment type="subunit">
    <text evidence="1">Homodimer.</text>
</comment>
<name>N6TNY8_DENPD</name>
<dbReference type="KEGG" id="dpa:109534512"/>
<dbReference type="FunFam" id="3.40.30.10:FF:000034">
    <property type="entry name" value="glutathione S-transferase 1"/>
    <property type="match status" value="1"/>
</dbReference>
<dbReference type="AlphaFoldDB" id="N6TNY8"/>
<dbReference type="Pfam" id="PF02798">
    <property type="entry name" value="GST_N"/>
    <property type="match status" value="1"/>
</dbReference>
<evidence type="ECO:0000313" key="6">
    <source>
        <dbReference type="EMBL" id="ERL88346.1"/>
    </source>
</evidence>
<dbReference type="Gene3D" id="3.40.30.10">
    <property type="entry name" value="Glutaredoxin"/>
    <property type="match status" value="1"/>
</dbReference>
<dbReference type="OMA" id="HYFMGTE"/>
<evidence type="ECO:0000313" key="7">
    <source>
        <dbReference type="EnsemblMetazoa" id="XP_019755792.1"/>
    </source>
</evidence>
<dbReference type="OrthoDB" id="2309723at2759"/>
<keyword evidence="8" id="KW-1185">Reference proteome</keyword>
<dbReference type="SFLD" id="SFLDG00358">
    <property type="entry name" value="Main_(cytGST)"/>
    <property type="match status" value="1"/>
</dbReference>
<evidence type="ECO:0008006" key="10">
    <source>
        <dbReference type="Google" id="ProtNLM"/>
    </source>
</evidence>
<dbReference type="PANTHER" id="PTHR43969">
    <property type="entry name" value="GLUTATHIONE S TRANSFERASE D10, ISOFORM A-RELATED"/>
    <property type="match status" value="1"/>
</dbReference>
<dbReference type="GO" id="GO:0004364">
    <property type="term" value="F:glutathione transferase activity"/>
    <property type="evidence" value="ECO:0007669"/>
    <property type="project" value="TreeGrafter"/>
</dbReference>
<dbReference type="InterPro" id="IPR040079">
    <property type="entry name" value="Glutathione_S-Trfase"/>
</dbReference>
<dbReference type="InterPro" id="IPR004045">
    <property type="entry name" value="Glutathione_S-Trfase_N"/>
</dbReference>
<evidence type="ECO:0000259" key="4">
    <source>
        <dbReference type="PROSITE" id="PS50405"/>
    </source>
</evidence>
<evidence type="ECO:0000256" key="2">
    <source>
        <dbReference type="RuleBase" id="RU003494"/>
    </source>
</evidence>
<evidence type="ECO:0000256" key="1">
    <source>
        <dbReference type="ARBA" id="ARBA00011738"/>
    </source>
</evidence>
<dbReference type="InterPro" id="IPR036282">
    <property type="entry name" value="Glutathione-S-Trfase_C_sf"/>
</dbReference>
<evidence type="ECO:0000313" key="5">
    <source>
        <dbReference type="EMBL" id="ENN79728.1"/>
    </source>
</evidence>
<dbReference type="Gene3D" id="1.20.1050.10">
    <property type="match status" value="1"/>
</dbReference>
<dbReference type="CDD" id="cd03177">
    <property type="entry name" value="GST_C_Delta_Epsilon"/>
    <property type="match status" value="1"/>
</dbReference>
<dbReference type="STRING" id="77166.N6TNY8"/>
<comment type="similarity">
    <text evidence="2">Belongs to the GST superfamily.</text>
</comment>
<dbReference type="EMBL" id="KB632054">
    <property type="protein sequence ID" value="ERL88346.1"/>
    <property type="molecule type" value="Genomic_DNA"/>
</dbReference>
<dbReference type="SUPFAM" id="SSF52833">
    <property type="entry name" value="Thioredoxin-like"/>
    <property type="match status" value="1"/>
</dbReference>
<dbReference type="EnsemblMetazoa" id="XM_019900233.1">
    <property type="protein sequence ID" value="XP_019755792.1"/>
    <property type="gene ID" value="LOC109534512"/>
</dbReference>
<organism evidence="5">
    <name type="scientific">Dendroctonus ponderosae</name>
    <name type="common">Mountain pine beetle</name>
    <dbReference type="NCBI Taxonomy" id="77166"/>
    <lineage>
        <taxon>Eukaryota</taxon>
        <taxon>Metazoa</taxon>
        <taxon>Ecdysozoa</taxon>
        <taxon>Arthropoda</taxon>
        <taxon>Hexapoda</taxon>
        <taxon>Insecta</taxon>
        <taxon>Pterygota</taxon>
        <taxon>Neoptera</taxon>
        <taxon>Endopterygota</taxon>
        <taxon>Coleoptera</taxon>
        <taxon>Polyphaga</taxon>
        <taxon>Cucujiformia</taxon>
        <taxon>Curculionidae</taxon>
        <taxon>Scolytinae</taxon>
        <taxon>Dendroctonus</taxon>
    </lineage>
</organism>
<dbReference type="Proteomes" id="UP000019118">
    <property type="component" value="Unassembled WGS sequence"/>
</dbReference>
<dbReference type="SFLD" id="SFLDG01153">
    <property type="entry name" value="Main.4:_Theta-like"/>
    <property type="match status" value="1"/>
</dbReference>